<evidence type="ECO:0000313" key="11">
    <source>
        <dbReference type="EMBL" id="MBB1123704.1"/>
    </source>
</evidence>
<dbReference type="GO" id="GO:0005886">
    <property type="term" value="C:plasma membrane"/>
    <property type="evidence" value="ECO:0007669"/>
    <property type="project" value="UniProtKB-SubCell"/>
</dbReference>
<feature type="transmembrane region" description="Helical" evidence="8">
    <location>
        <begin position="82"/>
        <end position="100"/>
    </location>
</feature>
<dbReference type="InterPro" id="IPR050539">
    <property type="entry name" value="ThrE_Dicarb/AminoAcid_Exp"/>
</dbReference>
<sequence length="157" mass="17735">MNWGNLLLQFLLCYVSTVCFGILLNIPRKAYNTAGIIGGGVWVVYWVMYYYSGVGLAFSNLVAAILISVCSQIAARRKRMPIIVFNVPALVPFVPGGQAYKVVRNFAIGNYHLVTVYFYQVVVIVGAITLGFGIGELLNRVYIYFRKYLIKKSRWIF</sequence>
<keyword evidence="3" id="KW-0997">Cell inner membrane</keyword>
<dbReference type="EMBL" id="JACIVC010000043">
    <property type="protein sequence ID" value="MBB1069005.1"/>
    <property type="molecule type" value="Genomic_DNA"/>
</dbReference>
<feature type="transmembrane region" description="Helical" evidence="8">
    <location>
        <begin position="57"/>
        <end position="75"/>
    </location>
</feature>
<evidence type="ECO:0000256" key="2">
    <source>
        <dbReference type="ARBA" id="ARBA00022475"/>
    </source>
</evidence>
<keyword evidence="2" id="KW-1003">Cell membrane</keyword>
<evidence type="ECO:0000259" key="9">
    <source>
        <dbReference type="Pfam" id="PF12821"/>
    </source>
</evidence>
<dbReference type="Proteomes" id="UP000518316">
    <property type="component" value="Unassembled WGS sequence"/>
</dbReference>
<dbReference type="RefSeq" id="WP_163704397.1">
    <property type="nucleotide sequence ID" value="NZ_JACIVC010000043.1"/>
</dbReference>
<keyword evidence="5 8" id="KW-1133">Transmembrane helix</keyword>
<evidence type="ECO:0000256" key="6">
    <source>
        <dbReference type="ARBA" id="ARBA00023136"/>
    </source>
</evidence>
<evidence type="ECO:0000256" key="1">
    <source>
        <dbReference type="ARBA" id="ARBA00004651"/>
    </source>
</evidence>
<evidence type="ECO:0000313" key="13">
    <source>
        <dbReference type="Proteomes" id="UP000547628"/>
    </source>
</evidence>
<reference evidence="12 13" key="1">
    <citation type="submission" date="2020-07" db="EMBL/GenBank/DDBJ databases">
        <title>Description of Limosilactobacillus balticus sp. nov., Limosilactobacillus agrestis sp. nov., Limosilactobacillus albertensis sp. nov., Limosilactobacillus rudii sp. nov., Limosilactobacillus fastidiosus sp. nov., five novel Limosilactobacillus species isolated from the vertebrate gastrointestinal tract, and proposal of 6 subspecies of Limosilactobacillus reuteri adapted to the gastrointestinal tract of specific vertebrate hosts.</title>
        <authorList>
            <person name="Li F."/>
            <person name="Cheng C."/>
            <person name="Zheng J."/>
            <person name="Quevedo R.M."/>
            <person name="Li J."/>
            <person name="Roos S."/>
            <person name="Gaenzle M.G."/>
            <person name="Walter J."/>
        </authorList>
    </citation>
    <scope>NUCLEOTIDE SEQUENCE [LARGE SCALE GENOMIC DNA]</scope>
    <source>
        <strain evidence="11 13">Lr3000</strain>
        <strain evidence="10 12">RRLNB_1_1</strain>
    </source>
</reference>
<evidence type="ECO:0000313" key="10">
    <source>
        <dbReference type="EMBL" id="MBB1069005.1"/>
    </source>
</evidence>
<dbReference type="PANTHER" id="PTHR34390">
    <property type="entry name" value="UPF0442 PROTEIN YJJB-RELATED"/>
    <property type="match status" value="1"/>
</dbReference>
<keyword evidence="4 8" id="KW-0812">Transmembrane</keyword>
<comment type="subcellular location">
    <subcellularLocation>
        <location evidence="1">Cell membrane</location>
        <topology evidence="1">Multi-pass membrane protein</topology>
    </subcellularLocation>
</comment>
<feature type="transmembrane region" description="Helical" evidence="8">
    <location>
        <begin position="6"/>
        <end position="26"/>
    </location>
</feature>
<keyword evidence="12" id="KW-1185">Reference proteome</keyword>
<dbReference type="InterPro" id="IPR024528">
    <property type="entry name" value="ThrE_2"/>
</dbReference>
<accession>A0A7W3TQE9</accession>
<dbReference type="AlphaFoldDB" id="A0A7W3TQE9"/>
<gene>
    <name evidence="10" type="ORF">H5S40_02320</name>
    <name evidence="11" type="ORF">H5S41_07000</name>
</gene>
<evidence type="ECO:0000256" key="4">
    <source>
        <dbReference type="ARBA" id="ARBA00022692"/>
    </source>
</evidence>
<dbReference type="PANTHER" id="PTHR34390:SF1">
    <property type="entry name" value="SUCCINATE TRANSPORTER SUBUNIT YJJB-RELATED"/>
    <property type="match status" value="1"/>
</dbReference>
<dbReference type="GO" id="GO:0015744">
    <property type="term" value="P:succinate transport"/>
    <property type="evidence" value="ECO:0007669"/>
    <property type="project" value="TreeGrafter"/>
</dbReference>
<evidence type="ECO:0000256" key="7">
    <source>
        <dbReference type="ARBA" id="ARBA00034125"/>
    </source>
</evidence>
<comment type="similarity">
    <text evidence="7">Belongs to the ThrE exporter (TC 2.A.79) family.</text>
</comment>
<feature type="transmembrane region" description="Helical" evidence="8">
    <location>
        <begin position="116"/>
        <end position="138"/>
    </location>
</feature>
<evidence type="ECO:0000256" key="8">
    <source>
        <dbReference type="SAM" id="Phobius"/>
    </source>
</evidence>
<protein>
    <submittedName>
        <fullName evidence="10">Threonine/serine exporter family protein</fullName>
    </submittedName>
</protein>
<keyword evidence="6 8" id="KW-0472">Membrane</keyword>
<dbReference type="Pfam" id="PF12821">
    <property type="entry name" value="ThrE_2"/>
    <property type="match status" value="1"/>
</dbReference>
<name>A0A7W3TQE9_9LACO</name>
<comment type="caution">
    <text evidence="10">The sequence shown here is derived from an EMBL/GenBank/DDBJ whole genome shotgun (WGS) entry which is preliminary data.</text>
</comment>
<evidence type="ECO:0000256" key="5">
    <source>
        <dbReference type="ARBA" id="ARBA00022989"/>
    </source>
</evidence>
<feature type="domain" description="Threonine/Serine exporter ThrE" evidence="9">
    <location>
        <begin position="9"/>
        <end position="136"/>
    </location>
</feature>
<evidence type="ECO:0000256" key="3">
    <source>
        <dbReference type="ARBA" id="ARBA00022519"/>
    </source>
</evidence>
<dbReference type="Proteomes" id="UP000547628">
    <property type="component" value="Unassembled WGS sequence"/>
</dbReference>
<dbReference type="EMBL" id="JACIVD010000065">
    <property type="protein sequence ID" value="MBB1123704.1"/>
    <property type="molecule type" value="Genomic_DNA"/>
</dbReference>
<proteinExistence type="inferred from homology"/>
<organism evidence="10 12">
    <name type="scientific">Limosilactobacillus albertensis</name>
    <dbReference type="NCBI Taxonomy" id="2759752"/>
    <lineage>
        <taxon>Bacteria</taxon>
        <taxon>Bacillati</taxon>
        <taxon>Bacillota</taxon>
        <taxon>Bacilli</taxon>
        <taxon>Lactobacillales</taxon>
        <taxon>Lactobacillaceae</taxon>
        <taxon>Limosilactobacillus</taxon>
    </lineage>
</organism>
<evidence type="ECO:0000313" key="12">
    <source>
        <dbReference type="Proteomes" id="UP000518316"/>
    </source>
</evidence>